<evidence type="ECO:0000313" key="5">
    <source>
        <dbReference type="EMBL" id="MBD2862193.1"/>
    </source>
</evidence>
<dbReference type="SUPFAM" id="SSF55347">
    <property type="entry name" value="Glyceraldehyde-3-phosphate dehydrogenase-like, C-terminal domain"/>
    <property type="match status" value="1"/>
</dbReference>
<reference evidence="5" key="1">
    <citation type="submission" date="2020-09" db="EMBL/GenBank/DDBJ databases">
        <title>A novel bacterium of genus Paenibacillus, isolated from South China Sea.</title>
        <authorList>
            <person name="Huang H."/>
            <person name="Mo K."/>
            <person name="Hu Y."/>
        </authorList>
    </citation>
    <scope>NUCLEOTIDE SEQUENCE</scope>
    <source>
        <strain evidence="5">IB182363</strain>
    </source>
</reference>
<dbReference type="Gene3D" id="3.30.360.10">
    <property type="entry name" value="Dihydrodipicolinate Reductase, domain 2"/>
    <property type="match status" value="1"/>
</dbReference>
<dbReference type="EMBL" id="JACXJA010000009">
    <property type="protein sequence ID" value="MBD2862193.1"/>
    <property type="molecule type" value="Genomic_DNA"/>
</dbReference>
<dbReference type="Gene3D" id="3.40.50.720">
    <property type="entry name" value="NAD(P)-binding Rossmann-like Domain"/>
    <property type="match status" value="1"/>
</dbReference>
<dbReference type="SUPFAM" id="SSF51735">
    <property type="entry name" value="NAD(P)-binding Rossmann-fold domains"/>
    <property type="match status" value="1"/>
</dbReference>
<evidence type="ECO:0000256" key="2">
    <source>
        <dbReference type="SAM" id="MobiDB-lite"/>
    </source>
</evidence>
<proteinExistence type="inferred from homology"/>
<feature type="region of interest" description="Disordered" evidence="2">
    <location>
        <begin position="1"/>
        <end position="22"/>
    </location>
</feature>
<dbReference type="Pfam" id="PF01408">
    <property type="entry name" value="GFO_IDH_MocA"/>
    <property type="match status" value="1"/>
</dbReference>
<dbReference type="PANTHER" id="PTHR43377:SF2">
    <property type="entry name" value="BINDING ROSSMANN FOLD OXIDOREDUCTASE, PUTATIVE (AFU_ORTHOLOGUE AFUA_4G00560)-RELATED"/>
    <property type="match status" value="1"/>
</dbReference>
<dbReference type="InterPro" id="IPR036291">
    <property type="entry name" value="NAD(P)-bd_dom_sf"/>
</dbReference>
<dbReference type="AlphaFoldDB" id="A0A927C8S4"/>
<protein>
    <submittedName>
        <fullName evidence="5">Gfo/Idh/MocA family oxidoreductase</fullName>
    </submittedName>
</protein>
<dbReference type="InterPro" id="IPR051450">
    <property type="entry name" value="Gfo/Idh/MocA_Oxidoreductases"/>
</dbReference>
<dbReference type="GO" id="GO:0000166">
    <property type="term" value="F:nucleotide binding"/>
    <property type="evidence" value="ECO:0007669"/>
    <property type="project" value="InterPro"/>
</dbReference>
<comment type="caution">
    <text evidence="5">The sequence shown here is derived from an EMBL/GenBank/DDBJ whole genome shotgun (WGS) entry which is preliminary data.</text>
</comment>
<feature type="compositionally biased region" description="Basic and acidic residues" evidence="2">
    <location>
        <begin position="1"/>
        <end position="16"/>
    </location>
</feature>
<dbReference type="Proteomes" id="UP000639396">
    <property type="component" value="Unassembled WGS sequence"/>
</dbReference>
<accession>A0A927C8S4</accession>
<feature type="domain" description="Gfo/Idh/MocA-like oxidoreductase N-terminal" evidence="3">
    <location>
        <begin position="24"/>
        <end position="145"/>
    </location>
</feature>
<dbReference type="Pfam" id="PF02894">
    <property type="entry name" value="GFO_IDH_MocA_C"/>
    <property type="match status" value="1"/>
</dbReference>
<organism evidence="5 6">
    <name type="scientific">Paenibacillus oceani</name>
    <dbReference type="NCBI Taxonomy" id="2772510"/>
    <lineage>
        <taxon>Bacteria</taxon>
        <taxon>Bacillati</taxon>
        <taxon>Bacillota</taxon>
        <taxon>Bacilli</taxon>
        <taxon>Bacillales</taxon>
        <taxon>Paenibacillaceae</taxon>
        <taxon>Paenibacillus</taxon>
    </lineage>
</organism>
<evidence type="ECO:0000256" key="1">
    <source>
        <dbReference type="ARBA" id="ARBA00010928"/>
    </source>
</evidence>
<keyword evidence="6" id="KW-1185">Reference proteome</keyword>
<feature type="domain" description="Gfo/Idh/MocA-like oxidoreductase C-terminal" evidence="4">
    <location>
        <begin position="159"/>
        <end position="441"/>
    </location>
</feature>
<dbReference type="InterPro" id="IPR000683">
    <property type="entry name" value="Gfo/Idh/MocA-like_OxRdtase_N"/>
</dbReference>
<dbReference type="InterPro" id="IPR004104">
    <property type="entry name" value="Gfo/Idh/MocA-like_OxRdtase_C"/>
</dbReference>
<sequence length="442" mass="49268">MRQLEEHIAQGEEKRSTQPKQNPIRAVIIGAGHRSMLYASYSVSHADELEIVGVVEPDDVRRKIAMDAYRLPPERCYTSIEQMTAGPLIADVAFNGTMDYLHVATTLPLLEAGYDVLLEKPIGVSEEEVRELQAAANRLGRTVMICHELRFAPFYAEIRKRILEGAIGEIINMQFAENVSYHHIASAYVRGKWNSQKSGGSSMLMAKCCHDLDLMVWMKAGIRPKHVSSMGGRMFFREEQKPAGAGTRCLVDCPLVDSCEYSAKKMYLELNLWGAYVWHGIEHLGERPTEEQKRESLCSDNPFGRCVWASDNDVVDHQAVVVEFADGGTGTFSLNGNTAKPCRRLHLVGTRGEIEGVLEDGFFTLRYPDLSAPHGYREEQVSVDVTDNMHGGGDMRLVTDFLRVVRGEEPSLSTTTLDDSVYGHFVGFAADRSRVGGHQVQL</sequence>
<comment type="similarity">
    <text evidence="1">Belongs to the Gfo/Idh/MocA family.</text>
</comment>
<evidence type="ECO:0000313" key="6">
    <source>
        <dbReference type="Proteomes" id="UP000639396"/>
    </source>
</evidence>
<dbReference type="RefSeq" id="WP_190926870.1">
    <property type="nucleotide sequence ID" value="NZ_JACXJA010000009.1"/>
</dbReference>
<name>A0A927C8S4_9BACL</name>
<evidence type="ECO:0000259" key="4">
    <source>
        <dbReference type="Pfam" id="PF02894"/>
    </source>
</evidence>
<evidence type="ECO:0000259" key="3">
    <source>
        <dbReference type="Pfam" id="PF01408"/>
    </source>
</evidence>
<gene>
    <name evidence="5" type="ORF">IDH45_09380</name>
</gene>
<dbReference type="PANTHER" id="PTHR43377">
    <property type="entry name" value="BILIVERDIN REDUCTASE A"/>
    <property type="match status" value="1"/>
</dbReference>